<dbReference type="STRING" id="45076.Lwor_0270"/>
<reference evidence="1 2" key="1">
    <citation type="submission" date="2015-11" db="EMBL/GenBank/DDBJ databases">
        <title>Genomic analysis of 38 Legionella species identifies large and diverse effector repertoires.</title>
        <authorList>
            <person name="Burstein D."/>
            <person name="Amaro F."/>
            <person name="Zusman T."/>
            <person name="Lifshitz Z."/>
            <person name="Cohen O."/>
            <person name="Gilbert J.A."/>
            <person name="Pupko T."/>
            <person name="Shuman H.A."/>
            <person name="Segal G."/>
        </authorList>
    </citation>
    <scope>NUCLEOTIDE SEQUENCE [LARGE SCALE GENOMIC DNA]</scope>
    <source>
        <strain evidence="1 2">ATCC 49508</strain>
    </source>
</reference>
<dbReference type="EMBL" id="LNZC01000002">
    <property type="protein sequence ID" value="KTD81967.1"/>
    <property type="molecule type" value="Genomic_DNA"/>
</dbReference>
<sequence length="117" mass="13134">MFGMFHQSSSWKRGLQTLNLLMLCHATYSLLRDPEPRLSVEGVDIAVHVLNFLSLRENSSALSEFLTMGVNLFKLGISYERMNSEQMHHSGIEELLRVVSAVLSTGTLMSEPTHNTP</sequence>
<dbReference type="AlphaFoldDB" id="A0A0W1AKT4"/>
<dbReference type="Proteomes" id="UP000054662">
    <property type="component" value="Unassembled WGS sequence"/>
</dbReference>
<keyword evidence="2" id="KW-1185">Reference proteome</keyword>
<accession>A0A0W1AKT4</accession>
<dbReference type="RefSeq" id="WP_058492055.1">
    <property type="nucleotide sequence ID" value="NZ_CBCRUR010000002.1"/>
</dbReference>
<dbReference type="OrthoDB" id="5638188at2"/>
<evidence type="ECO:0000313" key="2">
    <source>
        <dbReference type="Proteomes" id="UP000054662"/>
    </source>
</evidence>
<proteinExistence type="predicted"/>
<gene>
    <name evidence="1" type="ORF">Lwor_0270</name>
</gene>
<organism evidence="1 2">
    <name type="scientific">Legionella worsleiensis</name>
    <dbReference type="NCBI Taxonomy" id="45076"/>
    <lineage>
        <taxon>Bacteria</taxon>
        <taxon>Pseudomonadati</taxon>
        <taxon>Pseudomonadota</taxon>
        <taxon>Gammaproteobacteria</taxon>
        <taxon>Legionellales</taxon>
        <taxon>Legionellaceae</taxon>
        <taxon>Legionella</taxon>
    </lineage>
</organism>
<comment type="caution">
    <text evidence="1">The sequence shown here is derived from an EMBL/GenBank/DDBJ whole genome shotgun (WGS) entry which is preliminary data.</text>
</comment>
<protein>
    <submittedName>
        <fullName evidence="1">Uncharacterized protein</fullName>
    </submittedName>
</protein>
<evidence type="ECO:0000313" key="1">
    <source>
        <dbReference type="EMBL" id="KTD81967.1"/>
    </source>
</evidence>
<dbReference type="PATRIC" id="fig|45076.6.peg.296"/>
<name>A0A0W1AKT4_9GAMM</name>